<evidence type="ECO:0000313" key="2">
    <source>
        <dbReference type="EMBL" id="EXJ71791.1"/>
    </source>
</evidence>
<accession>W9X4D0</accession>
<dbReference type="STRING" id="1182543.W9X4D0"/>
<evidence type="ECO:0000313" key="3">
    <source>
        <dbReference type="Proteomes" id="UP000019471"/>
    </source>
</evidence>
<comment type="caution">
    <text evidence="2">The sequence shown here is derived from an EMBL/GenBank/DDBJ whole genome shotgun (WGS) entry which is preliminary data.</text>
</comment>
<evidence type="ECO:0008006" key="4">
    <source>
        <dbReference type="Google" id="ProtNLM"/>
    </source>
</evidence>
<feature type="compositionally biased region" description="Basic and acidic residues" evidence="1">
    <location>
        <begin position="228"/>
        <end position="247"/>
    </location>
</feature>
<gene>
    <name evidence="2" type="ORF">A1O5_05601</name>
</gene>
<proteinExistence type="predicted"/>
<sequence length="317" mass="35881">MVNYVIFGAQAWNSLVNRNLLASGQAPSKDSMNFFYYQVHQWHQDLDPSVRFGTAMIESDDHNFFTSTSDEVEVYRKTLLYLRSNQIQILVLRPILIYPQTARNNTAMVMEAITLAKKSIRTLRLLSSETNLYRTRQALFNHFLSSALAVLFLAAAYDAETRANKTAHPDSAATLLGDTTNELQQGLDLIDCHRSHSQSAARLWTRFNRPRQQLIRLDILQSTAGTRHQRDTHLHHGPTGEDRHEISQQEDYCPDGTFADAGTETGGERDLTSHLDAPVSVGFDPANFDPENSLLWLDWFDGAFMDSSVPFGMPAWM</sequence>
<feature type="region of interest" description="Disordered" evidence="1">
    <location>
        <begin position="225"/>
        <end position="273"/>
    </location>
</feature>
<evidence type="ECO:0000256" key="1">
    <source>
        <dbReference type="SAM" id="MobiDB-lite"/>
    </source>
</evidence>
<dbReference type="RefSeq" id="XP_007744390.1">
    <property type="nucleotide sequence ID" value="XM_007746200.1"/>
</dbReference>
<protein>
    <recommendedName>
        <fullName evidence="4">Transcription factor domain-containing protein</fullName>
    </recommendedName>
</protein>
<dbReference type="HOGENOM" id="CLU_877175_0_0_1"/>
<name>W9X4D0_9EURO</name>
<dbReference type="OrthoDB" id="2123952at2759"/>
<organism evidence="2 3">
    <name type="scientific">Cladophialophora psammophila CBS 110553</name>
    <dbReference type="NCBI Taxonomy" id="1182543"/>
    <lineage>
        <taxon>Eukaryota</taxon>
        <taxon>Fungi</taxon>
        <taxon>Dikarya</taxon>
        <taxon>Ascomycota</taxon>
        <taxon>Pezizomycotina</taxon>
        <taxon>Eurotiomycetes</taxon>
        <taxon>Chaetothyriomycetidae</taxon>
        <taxon>Chaetothyriales</taxon>
        <taxon>Herpotrichiellaceae</taxon>
        <taxon>Cladophialophora</taxon>
    </lineage>
</organism>
<reference evidence="2 3" key="1">
    <citation type="submission" date="2013-03" db="EMBL/GenBank/DDBJ databases">
        <title>The Genome Sequence of Cladophialophora psammophila CBS 110553.</title>
        <authorList>
            <consortium name="The Broad Institute Genomics Platform"/>
            <person name="Cuomo C."/>
            <person name="de Hoog S."/>
            <person name="Gorbushina A."/>
            <person name="Walker B."/>
            <person name="Young S.K."/>
            <person name="Zeng Q."/>
            <person name="Gargeya S."/>
            <person name="Fitzgerald M."/>
            <person name="Haas B."/>
            <person name="Abouelleil A."/>
            <person name="Allen A.W."/>
            <person name="Alvarado L."/>
            <person name="Arachchi H.M."/>
            <person name="Berlin A.M."/>
            <person name="Chapman S.B."/>
            <person name="Gainer-Dewar J."/>
            <person name="Goldberg J."/>
            <person name="Griggs A."/>
            <person name="Gujja S."/>
            <person name="Hansen M."/>
            <person name="Howarth C."/>
            <person name="Imamovic A."/>
            <person name="Ireland A."/>
            <person name="Larimer J."/>
            <person name="McCowan C."/>
            <person name="Murphy C."/>
            <person name="Pearson M."/>
            <person name="Poon T.W."/>
            <person name="Priest M."/>
            <person name="Roberts A."/>
            <person name="Saif S."/>
            <person name="Shea T."/>
            <person name="Sisk P."/>
            <person name="Sykes S."/>
            <person name="Wortman J."/>
            <person name="Nusbaum C."/>
            <person name="Birren B."/>
        </authorList>
    </citation>
    <scope>NUCLEOTIDE SEQUENCE [LARGE SCALE GENOMIC DNA]</scope>
    <source>
        <strain evidence="2 3">CBS 110553</strain>
    </source>
</reference>
<dbReference type="EMBL" id="AMGX01000007">
    <property type="protein sequence ID" value="EXJ71791.1"/>
    <property type="molecule type" value="Genomic_DNA"/>
</dbReference>
<dbReference type="Proteomes" id="UP000019471">
    <property type="component" value="Unassembled WGS sequence"/>
</dbReference>
<keyword evidence="3" id="KW-1185">Reference proteome</keyword>
<dbReference type="AlphaFoldDB" id="W9X4D0"/>
<dbReference type="GeneID" id="19190317"/>